<keyword evidence="2" id="KW-1185">Reference proteome</keyword>
<evidence type="ECO:0000313" key="2">
    <source>
        <dbReference type="Proteomes" id="UP000824533"/>
    </source>
</evidence>
<evidence type="ECO:0000313" key="1">
    <source>
        <dbReference type="EMBL" id="KAJ0179314.1"/>
    </source>
</evidence>
<sequence>MPFQYKTKVGSTRKKVTKQELQNAIEAVKSGVSLRKTAIQYGIDRTTLRRYTHNEQKLRKLDDKGSSYKASQIFTIAEEKLLVEYLLNCSKMNYGLSRVQALKLTFEYASSNSKHIPNNWSRNNAAGKDWFRGFLLRNPEISLRTPEATSLSRATSFNKKNVGDFFENLKLVRERYKFEPQNIYNCDETGCTTVQNCPKVLACKKSKQVGQVTSAERGTLVTVCFAVNAIGNVMPPFLIFPRVKFRPDFVVDGPEGSDGDAYPTGWMTAQNFLKFMQHFKKYSRASKENPVLLILDNHESHVSVDVIKFSKDNGITLLTLPPHCSNKLQPLDVAVYSSFKSRYNSVMNNWMLSNPGKTVTIYNIPRFIKTMMSQAFSQANILSGFKSSGIHPFNPNIFGEEDFMCSTVTDRNLSNDELLPAIPSSSRQVQLRFSADIDESSSLQHDLDGIAHNLSGNSESSLSILQTESNVHQISFPTQEENNVVADYVPLVNPEVAVIPELIISDQAKSIEPILSTPQDQEIARYALPFHNQNDAGCSSTIPKISLVTPETIRPYPKAAPRKTTCRGRQPGKTKILTKTPEKDATDGLTPKKNKKKEGKTGIGKTKKKILRSSESEAEDDKSIKDKSIAVKKKPMKRKPNKRNVQNKTRNANKKRKVFKIKNRDQTIETESEDENVIPYADDSDDDYSEEGLNIDNRWYCFVCQREQILSMRLCISCKRYVHETCVGLTNQDDEPYICHECED</sequence>
<gene>
    <name evidence="1" type="ORF">K1T71_005026</name>
</gene>
<reference evidence="1 2" key="1">
    <citation type="journal article" date="2021" name="Front. Genet.">
        <title>Chromosome-Level Genome Assembly Reveals Significant Gene Expansion in the Toll and IMD Signaling Pathways of Dendrolimus kikuchii.</title>
        <authorList>
            <person name="Zhou J."/>
            <person name="Wu P."/>
            <person name="Xiong Z."/>
            <person name="Liu N."/>
            <person name="Zhao N."/>
            <person name="Ji M."/>
            <person name="Qiu Y."/>
            <person name="Yang B."/>
        </authorList>
    </citation>
    <scope>NUCLEOTIDE SEQUENCE [LARGE SCALE GENOMIC DNA]</scope>
    <source>
        <strain evidence="1">Ann1</strain>
    </source>
</reference>
<comment type="caution">
    <text evidence="1">The sequence shown here is derived from an EMBL/GenBank/DDBJ whole genome shotgun (WGS) entry which is preliminary data.</text>
</comment>
<proteinExistence type="predicted"/>
<accession>A0ACC1D5T5</accession>
<dbReference type="Proteomes" id="UP000824533">
    <property type="component" value="Linkage Group LG08"/>
</dbReference>
<dbReference type="EMBL" id="CM034394">
    <property type="protein sequence ID" value="KAJ0179314.1"/>
    <property type="molecule type" value="Genomic_DNA"/>
</dbReference>
<name>A0ACC1D5T5_9NEOP</name>
<protein>
    <submittedName>
        <fullName evidence="1">Uncharacterized protein</fullName>
    </submittedName>
</protein>
<organism evidence="1 2">
    <name type="scientific">Dendrolimus kikuchii</name>
    <dbReference type="NCBI Taxonomy" id="765133"/>
    <lineage>
        <taxon>Eukaryota</taxon>
        <taxon>Metazoa</taxon>
        <taxon>Ecdysozoa</taxon>
        <taxon>Arthropoda</taxon>
        <taxon>Hexapoda</taxon>
        <taxon>Insecta</taxon>
        <taxon>Pterygota</taxon>
        <taxon>Neoptera</taxon>
        <taxon>Endopterygota</taxon>
        <taxon>Lepidoptera</taxon>
        <taxon>Glossata</taxon>
        <taxon>Ditrysia</taxon>
        <taxon>Bombycoidea</taxon>
        <taxon>Lasiocampidae</taxon>
        <taxon>Dendrolimus</taxon>
    </lineage>
</organism>